<keyword evidence="3" id="KW-1185">Reference proteome</keyword>
<dbReference type="InParanoid" id="A0A218Z2W3"/>
<comment type="caution">
    <text evidence="2">The sequence shown here is derived from an EMBL/GenBank/DDBJ whole genome shotgun (WGS) entry which is preliminary data.</text>
</comment>
<evidence type="ECO:0000313" key="3">
    <source>
        <dbReference type="Proteomes" id="UP000242519"/>
    </source>
</evidence>
<organism evidence="2 3">
    <name type="scientific">Diplocarpon coronariae</name>
    <dbReference type="NCBI Taxonomy" id="2795749"/>
    <lineage>
        <taxon>Eukaryota</taxon>
        <taxon>Fungi</taxon>
        <taxon>Dikarya</taxon>
        <taxon>Ascomycota</taxon>
        <taxon>Pezizomycotina</taxon>
        <taxon>Leotiomycetes</taxon>
        <taxon>Helotiales</taxon>
        <taxon>Drepanopezizaceae</taxon>
        <taxon>Diplocarpon</taxon>
    </lineage>
</organism>
<dbReference type="AlphaFoldDB" id="A0A218Z2W3"/>
<protein>
    <submittedName>
        <fullName evidence="2">Uncharacterized protein</fullName>
    </submittedName>
</protein>
<feature type="region of interest" description="Disordered" evidence="1">
    <location>
        <begin position="1"/>
        <end position="21"/>
    </location>
</feature>
<reference evidence="2 3" key="1">
    <citation type="submission" date="2017-04" db="EMBL/GenBank/DDBJ databases">
        <title>Draft genome sequence of Marssonina coronaria NL1: causal agent of apple blotch.</title>
        <authorList>
            <person name="Cheng Q."/>
        </authorList>
    </citation>
    <scope>NUCLEOTIDE SEQUENCE [LARGE SCALE GENOMIC DNA]</scope>
    <source>
        <strain evidence="2 3">NL1</strain>
    </source>
</reference>
<evidence type="ECO:0000256" key="1">
    <source>
        <dbReference type="SAM" id="MobiDB-lite"/>
    </source>
</evidence>
<evidence type="ECO:0000313" key="2">
    <source>
        <dbReference type="EMBL" id="OWP01970.1"/>
    </source>
</evidence>
<feature type="region of interest" description="Disordered" evidence="1">
    <location>
        <begin position="216"/>
        <end position="241"/>
    </location>
</feature>
<dbReference type="Proteomes" id="UP000242519">
    <property type="component" value="Unassembled WGS sequence"/>
</dbReference>
<proteinExistence type="predicted"/>
<accession>A0A218Z2W3</accession>
<sequence length="241" mass="26151">MRLHSLPQASSTPRVPHMGKYDTFSGPGHSLTWRIIDDVQVAVSAALVRGHVTPESNRISAISITFTLRRPRKIQSRKRSKGPPVHVAVMCDSVSVSRPPSRTPVKKGGGCHPGLLELPTATQTIRGQVNNDQFGEIVDTPVSRDEDDPDQSMRRWAAHQTGAVQGHTCVCANAIKLWKGSGARSSNVASAPRHKFGPATHLVKYLFTKDVSIKPRKVNGGARANPSPAFDMSDEQGRSVE</sequence>
<dbReference type="EMBL" id="MZNU01000253">
    <property type="protein sequence ID" value="OWP01970.1"/>
    <property type="molecule type" value="Genomic_DNA"/>
</dbReference>
<gene>
    <name evidence="2" type="ORF">B2J93_4596</name>
</gene>
<name>A0A218Z2W3_9HELO</name>
<feature type="region of interest" description="Disordered" evidence="1">
    <location>
        <begin position="95"/>
        <end position="114"/>
    </location>
</feature>